<dbReference type="AlphaFoldDB" id="A0A9W7GCF3"/>
<evidence type="ECO:0000313" key="2">
    <source>
        <dbReference type="Proteomes" id="UP001165065"/>
    </source>
</evidence>
<organism evidence="1 2">
    <name type="scientific">Triparma columacea</name>
    <dbReference type="NCBI Taxonomy" id="722753"/>
    <lineage>
        <taxon>Eukaryota</taxon>
        <taxon>Sar</taxon>
        <taxon>Stramenopiles</taxon>
        <taxon>Ochrophyta</taxon>
        <taxon>Bolidophyceae</taxon>
        <taxon>Parmales</taxon>
        <taxon>Triparmaceae</taxon>
        <taxon>Triparma</taxon>
    </lineage>
</organism>
<dbReference type="Proteomes" id="UP001165065">
    <property type="component" value="Unassembled WGS sequence"/>
</dbReference>
<dbReference type="InterPro" id="IPR048682">
    <property type="entry name" value="COG4"/>
</dbReference>
<comment type="caution">
    <text evidence="1">The sequence shown here is derived from an EMBL/GenBank/DDBJ whole genome shotgun (WGS) entry which is preliminary data.</text>
</comment>
<name>A0A9W7GCF3_9STRA</name>
<dbReference type="OrthoDB" id="47059at2759"/>
<reference evidence="2" key="1">
    <citation type="journal article" date="2023" name="Commun. Biol.">
        <title>Genome analysis of Parmales, the sister group of diatoms, reveals the evolutionary specialization of diatoms from phago-mixotrophs to photoautotrophs.</title>
        <authorList>
            <person name="Ban H."/>
            <person name="Sato S."/>
            <person name="Yoshikawa S."/>
            <person name="Yamada K."/>
            <person name="Nakamura Y."/>
            <person name="Ichinomiya M."/>
            <person name="Sato N."/>
            <person name="Blanc-Mathieu R."/>
            <person name="Endo H."/>
            <person name="Kuwata A."/>
            <person name="Ogata H."/>
        </authorList>
    </citation>
    <scope>NUCLEOTIDE SEQUENCE [LARGE SCALE GENOMIC DNA]</scope>
</reference>
<accession>A0A9W7GCF3</accession>
<dbReference type="PANTHER" id="PTHR24016">
    <property type="entry name" value="CONSERVED OLIGOMERIC GOLGI COMPLEX SUBUNIT 4"/>
    <property type="match status" value="1"/>
</dbReference>
<keyword evidence="2" id="KW-1185">Reference proteome</keyword>
<dbReference type="EMBL" id="BRYA01000118">
    <property type="protein sequence ID" value="GMI40090.1"/>
    <property type="molecule type" value="Genomic_DNA"/>
</dbReference>
<gene>
    <name evidence="1" type="ORF">TrCOL_g945</name>
</gene>
<protein>
    <submittedName>
        <fullName evidence="1">Uncharacterized protein</fullName>
    </submittedName>
</protein>
<sequence length="355" mass="38536">MHCVSFTKVLSSSPPPTLPRLTSALGESLMSEQEESRKKAVGAITESYKKAIEEGDLPEICRIVPLLGDLDLTEESVGSYCKYSTRPLFSTPFPHPPRSLSNLPSPTTNEARMAVIFNSAGTVIRHHLPMVSKALGAAKGDRGLIQLVHVNVEGRIMELIQNPDSTDVSDLQTVTSMLPTIEDEVMKGSTGEEGEVKLDLAELDKAYENVSLMIQYIDSYEGFIRHCVEEIGRAQAYREAEAGKEEGGEEGEVLPRVTQLGEVAMELSAVLGGGESALLLSTISWTLRGELSYAEYEGEGKAACSNLVEEMFYVTQRAALKAITSGHVTTICVILNQCANTLSMVIPKVKTKDIP</sequence>
<proteinExistence type="predicted"/>
<dbReference type="PANTHER" id="PTHR24016:SF0">
    <property type="entry name" value="CONSERVED OLIGOMERIC GOLGI COMPLEX SUBUNIT 4"/>
    <property type="match status" value="1"/>
</dbReference>
<evidence type="ECO:0000313" key="1">
    <source>
        <dbReference type="EMBL" id="GMI40090.1"/>
    </source>
</evidence>